<dbReference type="EMBL" id="JADEXQ010000036">
    <property type="protein sequence ID" value="MBE9030438.1"/>
    <property type="molecule type" value="Genomic_DNA"/>
</dbReference>
<evidence type="ECO:0000313" key="3">
    <source>
        <dbReference type="Proteomes" id="UP000625316"/>
    </source>
</evidence>
<dbReference type="AlphaFoldDB" id="A0A928Z4K3"/>
<protein>
    <submittedName>
        <fullName evidence="2">Reverse transcriptase N-terminal domain-containing protein</fullName>
    </submittedName>
</protein>
<gene>
    <name evidence="2" type="ORF">IQ266_11915</name>
</gene>
<proteinExistence type="predicted"/>
<accession>A0A928Z4K3</accession>
<reference evidence="2" key="1">
    <citation type="submission" date="2020-10" db="EMBL/GenBank/DDBJ databases">
        <authorList>
            <person name="Castelo-Branco R."/>
            <person name="Eusebio N."/>
            <person name="Adriana R."/>
            <person name="Vieira A."/>
            <person name="Brugerolle De Fraissinette N."/>
            <person name="Rezende De Castro R."/>
            <person name="Schneider M.P."/>
            <person name="Vasconcelos V."/>
            <person name="Leao P.N."/>
        </authorList>
    </citation>
    <scope>NUCLEOTIDE SEQUENCE</scope>
    <source>
        <strain evidence="2">LEGE 11480</strain>
    </source>
</reference>
<dbReference type="RefSeq" id="WP_264325264.1">
    <property type="nucleotide sequence ID" value="NZ_JADEXQ010000036.1"/>
</dbReference>
<organism evidence="2 3">
    <name type="scientific">Romeriopsis navalis LEGE 11480</name>
    <dbReference type="NCBI Taxonomy" id="2777977"/>
    <lineage>
        <taxon>Bacteria</taxon>
        <taxon>Bacillati</taxon>
        <taxon>Cyanobacteriota</taxon>
        <taxon>Cyanophyceae</taxon>
        <taxon>Leptolyngbyales</taxon>
        <taxon>Leptolyngbyaceae</taxon>
        <taxon>Romeriopsis</taxon>
        <taxon>Romeriopsis navalis</taxon>
    </lineage>
</organism>
<evidence type="ECO:0000259" key="1">
    <source>
        <dbReference type="Pfam" id="PF13655"/>
    </source>
</evidence>
<feature type="domain" description="Reverse transcriptase N-terminal" evidence="1">
    <location>
        <begin position="15"/>
        <end position="52"/>
    </location>
</feature>
<sequence>MLQSAIKIISSIAQYIPWKQIQVKVFKLQRRIYRASLNGDIRQVHRLQRLVHLNQATCLHCEQAA</sequence>
<keyword evidence="2" id="KW-0548">Nucleotidyltransferase</keyword>
<keyword evidence="2" id="KW-0695">RNA-directed DNA polymerase</keyword>
<keyword evidence="2" id="KW-0808">Transferase</keyword>
<dbReference type="InterPro" id="IPR025960">
    <property type="entry name" value="RVT_N"/>
</dbReference>
<dbReference type="Proteomes" id="UP000625316">
    <property type="component" value="Unassembled WGS sequence"/>
</dbReference>
<evidence type="ECO:0000313" key="2">
    <source>
        <dbReference type="EMBL" id="MBE9030438.1"/>
    </source>
</evidence>
<dbReference type="Pfam" id="PF13655">
    <property type="entry name" value="RVT_N"/>
    <property type="match status" value="1"/>
</dbReference>
<dbReference type="GO" id="GO:0003964">
    <property type="term" value="F:RNA-directed DNA polymerase activity"/>
    <property type="evidence" value="ECO:0007669"/>
    <property type="project" value="UniProtKB-KW"/>
</dbReference>
<name>A0A928Z4K3_9CYAN</name>
<keyword evidence="3" id="KW-1185">Reference proteome</keyword>
<comment type="caution">
    <text evidence="2">The sequence shown here is derived from an EMBL/GenBank/DDBJ whole genome shotgun (WGS) entry which is preliminary data.</text>
</comment>